<sequence>MMMMRMVSRFSTWWLMSVVGLSMPMVGMLWWMFRTIFFVSRCFRFLRLRLLSRFLGFSIPRVLLFFVIIRFFRLWLFSRFLCILFRLFLLCILFRFCLLGRFFIFRLCFLVAFFRFCSICNFSYLLLICNFERCIRIFGKYIFNDILDDEIVRSLCIGFVQRLAKDNTG</sequence>
<feature type="transmembrane region" description="Helical" evidence="1">
    <location>
        <begin position="12"/>
        <end position="33"/>
    </location>
</feature>
<evidence type="ECO:0000256" key="1">
    <source>
        <dbReference type="SAM" id="Phobius"/>
    </source>
</evidence>
<accession>A0A8D8G5Q6</accession>
<name>A0A8D8G5Q6_CULPI</name>
<protein>
    <submittedName>
        <fullName evidence="2">(northern house mosquito) hypothetical protein</fullName>
    </submittedName>
</protein>
<feature type="transmembrane region" description="Helical" evidence="1">
    <location>
        <begin position="54"/>
        <end position="72"/>
    </location>
</feature>
<keyword evidence="1" id="KW-1133">Transmembrane helix</keyword>
<keyword evidence="1" id="KW-0472">Membrane</keyword>
<keyword evidence="1" id="KW-0812">Transmembrane</keyword>
<reference evidence="2" key="1">
    <citation type="submission" date="2021-05" db="EMBL/GenBank/DDBJ databases">
        <authorList>
            <person name="Alioto T."/>
            <person name="Alioto T."/>
            <person name="Gomez Garrido J."/>
        </authorList>
    </citation>
    <scope>NUCLEOTIDE SEQUENCE</scope>
</reference>
<feature type="transmembrane region" description="Helical" evidence="1">
    <location>
        <begin position="78"/>
        <end position="96"/>
    </location>
</feature>
<dbReference type="EMBL" id="HBUE01128680">
    <property type="protein sequence ID" value="CAG6495435.1"/>
    <property type="molecule type" value="Transcribed_RNA"/>
</dbReference>
<proteinExistence type="predicted"/>
<feature type="transmembrane region" description="Helical" evidence="1">
    <location>
        <begin position="103"/>
        <end position="127"/>
    </location>
</feature>
<dbReference type="AlphaFoldDB" id="A0A8D8G5Q6"/>
<evidence type="ECO:0000313" key="2">
    <source>
        <dbReference type="EMBL" id="CAG6495435.1"/>
    </source>
</evidence>
<organism evidence="2">
    <name type="scientific">Culex pipiens</name>
    <name type="common">House mosquito</name>
    <dbReference type="NCBI Taxonomy" id="7175"/>
    <lineage>
        <taxon>Eukaryota</taxon>
        <taxon>Metazoa</taxon>
        <taxon>Ecdysozoa</taxon>
        <taxon>Arthropoda</taxon>
        <taxon>Hexapoda</taxon>
        <taxon>Insecta</taxon>
        <taxon>Pterygota</taxon>
        <taxon>Neoptera</taxon>
        <taxon>Endopterygota</taxon>
        <taxon>Diptera</taxon>
        <taxon>Nematocera</taxon>
        <taxon>Culicoidea</taxon>
        <taxon>Culicidae</taxon>
        <taxon>Culicinae</taxon>
        <taxon>Culicini</taxon>
        <taxon>Culex</taxon>
        <taxon>Culex</taxon>
    </lineage>
</organism>